<dbReference type="EMBL" id="KB932202">
    <property type="protein sequence ID" value="KCV71929.1"/>
    <property type="molecule type" value="Genomic_DNA"/>
</dbReference>
<dbReference type="GeneID" id="20526063"/>
<name>A0A058ZC01_FONAL</name>
<reference evidence="2" key="1">
    <citation type="submission" date="2013-04" db="EMBL/GenBank/DDBJ databases">
        <title>The Genome Sequence of Fonticula alba ATCC 38817.</title>
        <authorList>
            <consortium name="The Broad Institute Genomics Platform"/>
            <person name="Russ C."/>
            <person name="Cuomo C."/>
            <person name="Burger G."/>
            <person name="Gray M.W."/>
            <person name="Holland P.W.H."/>
            <person name="King N."/>
            <person name="Lang F.B.F."/>
            <person name="Roger A.J."/>
            <person name="Ruiz-Trillo I."/>
            <person name="Brown M."/>
            <person name="Walker B."/>
            <person name="Young S."/>
            <person name="Zeng Q."/>
            <person name="Gargeya S."/>
            <person name="Fitzgerald M."/>
            <person name="Haas B."/>
            <person name="Abouelleil A."/>
            <person name="Allen A.W."/>
            <person name="Alvarado L."/>
            <person name="Arachchi H.M."/>
            <person name="Berlin A.M."/>
            <person name="Chapman S.B."/>
            <person name="Gainer-Dewar J."/>
            <person name="Goldberg J."/>
            <person name="Griggs A."/>
            <person name="Gujja S."/>
            <person name="Hansen M."/>
            <person name="Howarth C."/>
            <person name="Imamovic A."/>
            <person name="Ireland A."/>
            <person name="Larimer J."/>
            <person name="McCowan C."/>
            <person name="Murphy C."/>
            <person name="Pearson M."/>
            <person name="Poon T.W."/>
            <person name="Priest M."/>
            <person name="Roberts A."/>
            <person name="Saif S."/>
            <person name="Shea T."/>
            <person name="Sisk P."/>
            <person name="Sykes S."/>
            <person name="Wortman J."/>
            <person name="Nusbaum C."/>
            <person name="Birren B."/>
        </authorList>
    </citation>
    <scope>NUCLEOTIDE SEQUENCE [LARGE SCALE GENOMIC DNA]</scope>
    <source>
        <strain evidence="2">ATCC 38817</strain>
    </source>
</reference>
<keyword evidence="3" id="KW-1185">Reference proteome</keyword>
<dbReference type="Proteomes" id="UP000030693">
    <property type="component" value="Unassembled WGS sequence"/>
</dbReference>
<dbReference type="AlphaFoldDB" id="A0A058ZC01"/>
<evidence type="ECO:0000313" key="2">
    <source>
        <dbReference type="EMBL" id="KCV71929.1"/>
    </source>
</evidence>
<accession>A0A058ZC01</accession>
<protein>
    <submittedName>
        <fullName evidence="2">Uncharacterized protein</fullName>
    </submittedName>
</protein>
<proteinExistence type="predicted"/>
<evidence type="ECO:0000313" key="3">
    <source>
        <dbReference type="Proteomes" id="UP000030693"/>
    </source>
</evidence>
<dbReference type="RefSeq" id="XP_009493507.1">
    <property type="nucleotide sequence ID" value="XM_009495232.1"/>
</dbReference>
<sequence length="203" mass="21680">MGAFTIRESTQTHVCSSYGRSFCRRSCTERHICTHTEYPAGQEGCDLGWRAVVPRGGGGHAPGCSCENGTLVEASLVSPGAGSGDGASNGRPVPWASQKQGARKHRRTRLLLAGPAAGQQLSHSSIEGDPRFRRQGVDEQEGYKSPFERIICPSGTRVCLLGPAQLRGTAQDMVAPAWGLRSGILAVQLAGCRRKELGLRPDR</sequence>
<organism evidence="2">
    <name type="scientific">Fonticula alba</name>
    <name type="common">Slime mold</name>
    <dbReference type="NCBI Taxonomy" id="691883"/>
    <lineage>
        <taxon>Eukaryota</taxon>
        <taxon>Rotosphaerida</taxon>
        <taxon>Fonticulaceae</taxon>
        <taxon>Fonticula</taxon>
    </lineage>
</organism>
<feature type="region of interest" description="Disordered" evidence="1">
    <location>
        <begin position="77"/>
        <end position="106"/>
    </location>
</feature>
<gene>
    <name evidence="2" type="ORF">H696_01338</name>
</gene>
<evidence type="ECO:0000256" key="1">
    <source>
        <dbReference type="SAM" id="MobiDB-lite"/>
    </source>
</evidence>